<evidence type="ECO:0000313" key="2">
    <source>
        <dbReference type="Proteomes" id="UP000569005"/>
    </source>
</evidence>
<reference evidence="1" key="1">
    <citation type="submission" date="2020-08" db="EMBL/GenBank/DDBJ databases">
        <title>Genomic Encyclopedia of Type Strains, Phase IV (KMG-V): Genome sequencing to study the core and pangenomes of soil and plant-associated prokaryotes.</title>
        <authorList>
            <person name="Whitman W."/>
        </authorList>
    </citation>
    <scope>NUCLEOTIDE SEQUENCE</scope>
    <source>
        <strain evidence="1">M8UP15</strain>
    </source>
</reference>
<organism evidence="1 2">
    <name type="scientific">Tunturiibacter gelidiferens</name>
    <dbReference type="NCBI Taxonomy" id="3069689"/>
    <lineage>
        <taxon>Bacteria</taxon>
        <taxon>Pseudomonadati</taxon>
        <taxon>Acidobacteriota</taxon>
        <taxon>Terriglobia</taxon>
        <taxon>Terriglobales</taxon>
        <taxon>Acidobacteriaceae</taxon>
        <taxon>Tunturiibacter</taxon>
    </lineage>
</organism>
<comment type="caution">
    <text evidence="1">The sequence shown here is derived from an EMBL/GenBank/DDBJ whole genome shotgun (WGS) entry which is preliminary data.</text>
</comment>
<name>A0ACC5P3I2_9BACT</name>
<gene>
    <name evidence="1" type="ORF">HDF13_003748</name>
</gene>
<keyword evidence="2" id="KW-1185">Reference proteome</keyword>
<proteinExistence type="predicted"/>
<protein>
    <submittedName>
        <fullName evidence="1">DNA-binding transcriptional LysR family regulator</fullName>
    </submittedName>
</protein>
<evidence type="ECO:0000313" key="1">
    <source>
        <dbReference type="EMBL" id="MBB5341415.1"/>
    </source>
</evidence>
<dbReference type="Proteomes" id="UP000569005">
    <property type="component" value="Unassembled WGS sequence"/>
</dbReference>
<accession>A0ACC5P3I2</accession>
<keyword evidence="1" id="KW-0238">DNA-binding</keyword>
<sequence length="316" mass="35731">MSDSLTFRLLRYIKASAATLNFTRAAEQVFVAQSSLSHQIGKLEDNIDVAIFDRLQNGLKITPAGRIVAAYAENTLREWDQMLVMARAVQRNEVPPLRLGFSSFINAKLLEKFREGYEGMFSGCVIQLMSGDPLLSLQRLDARTLDCAILPLPIDTSLYSVQQIAQSPLVVCMRSDDALAEHAQLDIRDVAPRITIFRDPELQPSAHSRLLEMFAEVDIPIHLTCSARTPGEIQWMVKERYGLALIDQLSPLDPGLITRPLAELNWTADTAFVYLNHADHVALPFIERFLRETWTDSRRRKSPTKSRIPEQMELLV</sequence>
<dbReference type="EMBL" id="JACHEA010000001">
    <property type="protein sequence ID" value="MBB5341415.1"/>
    <property type="molecule type" value="Genomic_DNA"/>
</dbReference>